<evidence type="ECO:0000313" key="9">
    <source>
        <dbReference type="Proteomes" id="UP000245383"/>
    </source>
</evidence>
<dbReference type="PANTHER" id="PTHR13710:SF108">
    <property type="entry name" value="ATP-DEPENDENT DNA HELICASE Q4"/>
    <property type="match status" value="1"/>
</dbReference>
<comment type="similarity">
    <text evidence="2">Belongs to the helicase family. RecQ subfamily.</text>
</comment>
<dbReference type="SUPFAM" id="SSF52540">
    <property type="entry name" value="P-loop containing nucleoside triphosphate hydrolases"/>
    <property type="match status" value="1"/>
</dbReference>
<dbReference type="InterPro" id="IPR027417">
    <property type="entry name" value="P-loop_NTPase"/>
</dbReference>
<dbReference type="AlphaFoldDB" id="A0A2T9YBZ4"/>
<feature type="domain" description="Helicase C-terminal" evidence="7">
    <location>
        <begin position="636"/>
        <end position="790"/>
    </location>
</feature>
<keyword evidence="3" id="KW-0539">Nucleus</keyword>
<dbReference type="OrthoDB" id="5598754at2759"/>
<protein>
    <recommendedName>
        <fullName evidence="5">DNA 3'-5' helicase</fullName>
        <ecNumber evidence="5">5.6.2.4</ecNumber>
    </recommendedName>
</protein>
<dbReference type="GO" id="GO:0000724">
    <property type="term" value="P:double-strand break repair via homologous recombination"/>
    <property type="evidence" value="ECO:0007669"/>
    <property type="project" value="TreeGrafter"/>
</dbReference>
<organism evidence="8 9">
    <name type="scientific">Smittium simulii</name>
    <dbReference type="NCBI Taxonomy" id="133385"/>
    <lineage>
        <taxon>Eukaryota</taxon>
        <taxon>Fungi</taxon>
        <taxon>Fungi incertae sedis</taxon>
        <taxon>Zoopagomycota</taxon>
        <taxon>Kickxellomycotina</taxon>
        <taxon>Harpellomycetes</taxon>
        <taxon>Harpellales</taxon>
        <taxon>Legeriomycetaceae</taxon>
        <taxon>Smittium</taxon>
    </lineage>
</organism>
<accession>A0A2T9YBZ4</accession>
<keyword evidence="9" id="KW-1185">Reference proteome</keyword>
<evidence type="ECO:0000259" key="7">
    <source>
        <dbReference type="PROSITE" id="PS51194"/>
    </source>
</evidence>
<evidence type="ECO:0000256" key="1">
    <source>
        <dbReference type="ARBA" id="ARBA00004123"/>
    </source>
</evidence>
<evidence type="ECO:0000256" key="3">
    <source>
        <dbReference type="ARBA" id="ARBA00023242"/>
    </source>
</evidence>
<dbReference type="GO" id="GO:0005694">
    <property type="term" value="C:chromosome"/>
    <property type="evidence" value="ECO:0007669"/>
    <property type="project" value="TreeGrafter"/>
</dbReference>
<dbReference type="PROSITE" id="PS51194">
    <property type="entry name" value="HELICASE_CTER"/>
    <property type="match status" value="1"/>
</dbReference>
<feature type="region of interest" description="Disordered" evidence="6">
    <location>
        <begin position="199"/>
        <end position="268"/>
    </location>
</feature>
<dbReference type="GO" id="GO:0005634">
    <property type="term" value="C:nucleus"/>
    <property type="evidence" value="ECO:0007669"/>
    <property type="project" value="UniProtKB-SubCell"/>
</dbReference>
<dbReference type="Pfam" id="PF11719">
    <property type="entry name" value="Drc1-Sld2"/>
    <property type="match status" value="1"/>
</dbReference>
<evidence type="ECO:0000256" key="2">
    <source>
        <dbReference type="ARBA" id="ARBA00005446"/>
    </source>
</evidence>
<name>A0A2T9YBZ4_9FUNG</name>
<dbReference type="STRING" id="133385.A0A2T9YBZ4"/>
<comment type="subcellular location">
    <subcellularLocation>
        <location evidence="1">Nucleus</location>
    </subcellularLocation>
</comment>
<dbReference type="GO" id="GO:0005737">
    <property type="term" value="C:cytoplasm"/>
    <property type="evidence" value="ECO:0007669"/>
    <property type="project" value="TreeGrafter"/>
</dbReference>
<dbReference type="GO" id="GO:0009378">
    <property type="term" value="F:four-way junction helicase activity"/>
    <property type="evidence" value="ECO:0007669"/>
    <property type="project" value="TreeGrafter"/>
</dbReference>
<comment type="caution">
    <text evidence="8">The sequence shown here is derived from an EMBL/GenBank/DDBJ whole genome shotgun (WGS) entry which is preliminary data.</text>
</comment>
<dbReference type="InterPro" id="IPR001650">
    <property type="entry name" value="Helicase_C-like"/>
</dbReference>
<reference evidence="8 9" key="1">
    <citation type="journal article" date="2018" name="MBio">
        <title>Comparative Genomics Reveals the Core Gene Toolbox for the Fungus-Insect Symbiosis.</title>
        <authorList>
            <person name="Wang Y."/>
            <person name="Stata M."/>
            <person name="Wang W."/>
            <person name="Stajich J.E."/>
            <person name="White M.M."/>
            <person name="Moncalvo J.M."/>
        </authorList>
    </citation>
    <scope>NUCLEOTIDE SEQUENCE [LARGE SCALE GENOMIC DNA]</scope>
    <source>
        <strain evidence="8 9">SWE-8-4</strain>
    </source>
</reference>
<evidence type="ECO:0000256" key="6">
    <source>
        <dbReference type="SAM" id="MobiDB-lite"/>
    </source>
</evidence>
<dbReference type="GO" id="GO:0043138">
    <property type="term" value="F:3'-5' DNA helicase activity"/>
    <property type="evidence" value="ECO:0007669"/>
    <property type="project" value="UniProtKB-EC"/>
</dbReference>
<proteinExistence type="inferred from homology"/>
<dbReference type="InterPro" id="IPR021110">
    <property type="entry name" value="DNA_rep_checkpnt_protein"/>
</dbReference>
<gene>
    <name evidence="8" type="ORF">BB561_005153</name>
</gene>
<dbReference type="PANTHER" id="PTHR13710">
    <property type="entry name" value="DNA HELICASE RECQ FAMILY MEMBER"/>
    <property type="match status" value="1"/>
</dbReference>
<dbReference type="Gene3D" id="3.40.50.300">
    <property type="entry name" value="P-loop containing nucleotide triphosphate hydrolases"/>
    <property type="match status" value="2"/>
</dbReference>
<evidence type="ECO:0000313" key="8">
    <source>
        <dbReference type="EMBL" id="PVU89835.1"/>
    </source>
</evidence>
<sequence>MLSDSRSSTLEELSKLKKLLKTWENDYLQKNGKLPNKEGLAEFPEISERYKSYYKLKHSLLVKTPDRIPKSKLIKMNKLLPNSEKPPIKISAIDITPTKIETTSTALTNQSIVVELDLNPEHNSITASQHILNPVSTNIVSQNSTLNPQNLDLNLGNRTVSSRTQFSIAEFKKKYNYDNNNIVLNLYNDSFSSFEGNKSGNSDISDDNLTHKYSKTPTQKRQTKRVKLKPISQTSKKPKRTATISTKEKNIQSTPVEKTPKPAKKTSSIFNTDDLNIKKQPLNQKQPIYGLTSQNFTKMKIKNKRSNYGTLDRKRDYYKKMVQKSEKYNRIKIATENFNKESVNFNEKVTLDLSGEMVDFEIEPDTLVSKFQTNNNPKQSKISDPEIFDLITPHDLNSKTLFSVSNTFWCNMNIENTNFAKMAKDEFGCVLHNAIKRLLSGKSSLLIMDQTIEKRIIYELCAMITSCIAKLLQSSLVVFIICSSRAALDNMLALSTSCVSSKALENRKNSITNVSFDDITESNTRVVYLSAEQFISLPDNLNLDVSFVVLEDAHCPSQDSYDYKASYLIVGRKIKQSIKPRCVLATTRLCRLDLAHKLCFLSGLDPARAILSKPKLIYTDIHYRAVKITSASKNLQLVELATKFVQDKKRILIYCFSKYEAEKIVSALSLNKFESVLVYHSEISFQVKLLILEKLQKNTGYEIVVATMSSEPQLRNLSVDVIIHYTVPNTIEEYLNQTSRLYDLDRVVRYKKQSIVFIDDNSNDIKMKKARLLSKQIEESTIRKLLFDLAEQWIKNYTRTSKKQIIPATLQNVNDKNLSSTPASADSDLSSPSYKFAVIAQLNLQAQKTYDLNEHEINELILKISAMAPTKLEYLGKEHKYASIKFTRPRQTSSLSHLFCKSFVSAAGMIDIAVVANYFRTSPVEVIRKINAHQHLFSDCVVSFIEPVVFCFMDISDLNEEHTLNFEDSQVSDTMSDNEASLNDSNCGYSNENDTDLVNLNALKETENKNNSGQAVDLELGRIAKIVAQQYQDLILGLVKKLDQLDKIFKSVTVEIDFSELQYNMFDSNSSKFMALVNRYLTEEDSKIIGACETELLMDNSNVSFDNATQNQTMETGKALDQHVYNQLRDFISQHHLRFASGNAVAKLMYGISSPKYPKIEWDWTNMFGRFCNEDFEVLASTAYNLILEYSTMKN</sequence>
<dbReference type="GO" id="GO:0006260">
    <property type="term" value="P:DNA replication"/>
    <property type="evidence" value="ECO:0007669"/>
    <property type="project" value="InterPro"/>
</dbReference>
<dbReference type="EC" id="5.6.2.4" evidence="5"/>
<dbReference type="Proteomes" id="UP000245383">
    <property type="component" value="Unassembled WGS sequence"/>
</dbReference>
<dbReference type="Gene3D" id="1.10.10.1460">
    <property type="match status" value="1"/>
</dbReference>
<evidence type="ECO:0000256" key="5">
    <source>
        <dbReference type="ARBA" id="ARBA00034808"/>
    </source>
</evidence>
<evidence type="ECO:0000256" key="4">
    <source>
        <dbReference type="ARBA" id="ARBA00034617"/>
    </source>
</evidence>
<comment type="catalytic activity">
    <reaction evidence="4">
        <text>Couples ATP hydrolysis with the unwinding of duplex DNA by translocating in the 3'-5' direction.</text>
        <dbReference type="EC" id="5.6.2.4"/>
    </reaction>
</comment>
<dbReference type="EMBL" id="MBFR01000295">
    <property type="protein sequence ID" value="PVU89835.1"/>
    <property type="molecule type" value="Genomic_DNA"/>
</dbReference>